<evidence type="ECO:0000256" key="7">
    <source>
        <dbReference type="ARBA" id="ARBA00023136"/>
    </source>
</evidence>
<dbReference type="AlphaFoldDB" id="A0A8J4H5K9"/>
<comment type="caution">
    <text evidence="9">The sequence shown here is derived from an EMBL/GenBank/DDBJ whole genome shotgun (WGS) entry which is preliminary data.</text>
</comment>
<dbReference type="InterPro" id="IPR002758">
    <property type="entry name" value="Cation_antiport_E"/>
</dbReference>
<dbReference type="EMBL" id="BOVK01000024">
    <property type="protein sequence ID" value="GIQ69098.1"/>
    <property type="molecule type" value="Genomic_DNA"/>
</dbReference>
<evidence type="ECO:0000256" key="6">
    <source>
        <dbReference type="ARBA" id="ARBA00022989"/>
    </source>
</evidence>
<evidence type="ECO:0000256" key="3">
    <source>
        <dbReference type="ARBA" id="ARBA00022449"/>
    </source>
</evidence>
<dbReference type="GO" id="GO:0015297">
    <property type="term" value="F:antiporter activity"/>
    <property type="evidence" value="ECO:0007669"/>
    <property type="project" value="UniProtKB-KW"/>
</dbReference>
<dbReference type="PANTHER" id="PTHR34584:SF1">
    <property type="entry name" value="NA(+)_H(+) ANTIPORTER SUBUNIT E1"/>
    <property type="match status" value="1"/>
</dbReference>
<dbReference type="RefSeq" id="WP_213411908.1">
    <property type="nucleotide sequence ID" value="NZ_BOVK01000024.1"/>
</dbReference>
<dbReference type="GO" id="GO:0008324">
    <property type="term" value="F:monoatomic cation transmembrane transporter activity"/>
    <property type="evidence" value="ECO:0007669"/>
    <property type="project" value="InterPro"/>
</dbReference>
<dbReference type="PANTHER" id="PTHR34584">
    <property type="entry name" value="NA(+)/H(+) ANTIPORTER SUBUNIT E1"/>
    <property type="match status" value="1"/>
</dbReference>
<comment type="subcellular location">
    <subcellularLocation>
        <location evidence="1">Cell membrane</location>
        <topology evidence="1">Multi-pass membrane protein</topology>
    </subcellularLocation>
</comment>
<dbReference type="Pfam" id="PF01899">
    <property type="entry name" value="MNHE"/>
    <property type="match status" value="1"/>
</dbReference>
<evidence type="ECO:0000256" key="5">
    <source>
        <dbReference type="ARBA" id="ARBA00022692"/>
    </source>
</evidence>
<keyword evidence="4" id="KW-1003">Cell membrane</keyword>
<name>A0A8J4H5K9_9BACL</name>
<keyword evidence="5 8" id="KW-0812">Transmembrane</keyword>
<evidence type="ECO:0000256" key="8">
    <source>
        <dbReference type="SAM" id="Phobius"/>
    </source>
</evidence>
<keyword evidence="3" id="KW-0813">Transport</keyword>
<protein>
    <submittedName>
        <fullName evidence="9">Na+/H+ antiporter subunit E</fullName>
    </submittedName>
</protein>
<dbReference type="Proteomes" id="UP000677918">
    <property type="component" value="Unassembled WGS sequence"/>
</dbReference>
<evidence type="ECO:0000256" key="2">
    <source>
        <dbReference type="ARBA" id="ARBA00006228"/>
    </source>
</evidence>
<feature type="transmembrane region" description="Helical" evidence="8">
    <location>
        <begin position="5"/>
        <end position="22"/>
    </location>
</feature>
<keyword evidence="7 8" id="KW-0472">Membrane</keyword>
<comment type="similarity">
    <text evidence="2">Belongs to the CPA3 antiporters (TC 2.A.63) subunit E family.</text>
</comment>
<organism evidence="9 10">
    <name type="scientific">Xylanibacillus composti</name>
    <dbReference type="NCBI Taxonomy" id="1572762"/>
    <lineage>
        <taxon>Bacteria</taxon>
        <taxon>Bacillati</taxon>
        <taxon>Bacillota</taxon>
        <taxon>Bacilli</taxon>
        <taxon>Bacillales</taxon>
        <taxon>Paenibacillaceae</taxon>
        <taxon>Xylanibacillus</taxon>
    </lineage>
</organism>
<evidence type="ECO:0000256" key="1">
    <source>
        <dbReference type="ARBA" id="ARBA00004651"/>
    </source>
</evidence>
<accession>A0A8J4H5K9</accession>
<feature type="transmembrane region" description="Helical" evidence="8">
    <location>
        <begin position="28"/>
        <end position="45"/>
    </location>
</feature>
<evidence type="ECO:0000256" key="4">
    <source>
        <dbReference type="ARBA" id="ARBA00022475"/>
    </source>
</evidence>
<sequence>MAIQILLNLIIALLWMLLHDVWDSLTFAIGYLLGMLFIFTLRRFFPGPFYGKKVISIIKLFYLFNVELIKSSAVVIAQITRPRINIKPGVFRMETKLRGQWEITILCCLLTLTPGSVVLEVAPEDGVLYLHGMDVAEIEDMIIQTKTVFEEAIIEVMN</sequence>
<dbReference type="PIRSF" id="PIRSF019239">
    <property type="entry name" value="MrpE"/>
    <property type="match status" value="1"/>
</dbReference>
<keyword evidence="3" id="KW-0050">Antiport</keyword>
<keyword evidence="10" id="KW-1185">Reference proteome</keyword>
<keyword evidence="6 8" id="KW-1133">Transmembrane helix</keyword>
<evidence type="ECO:0000313" key="9">
    <source>
        <dbReference type="EMBL" id="GIQ69098.1"/>
    </source>
</evidence>
<dbReference type="GO" id="GO:0005886">
    <property type="term" value="C:plasma membrane"/>
    <property type="evidence" value="ECO:0007669"/>
    <property type="project" value="UniProtKB-SubCell"/>
</dbReference>
<reference evidence="9" key="1">
    <citation type="submission" date="2021-04" db="EMBL/GenBank/DDBJ databases">
        <title>Draft genome sequence of Xylanibacillus composti strain K13.</title>
        <authorList>
            <person name="Uke A."/>
            <person name="Chhe C."/>
            <person name="Baramee S."/>
            <person name="Kosugi A."/>
        </authorList>
    </citation>
    <scope>NUCLEOTIDE SEQUENCE</scope>
    <source>
        <strain evidence="9">K13</strain>
    </source>
</reference>
<proteinExistence type="inferred from homology"/>
<evidence type="ECO:0000313" key="10">
    <source>
        <dbReference type="Proteomes" id="UP000677918"/>
    </source>
</evidence>
<gene>
    <name evidence="9" type="ORF">XYCOK13_19220</name>
</gene>